<dbReference type="GO" id="GO:0006754">
    <property type="term" value="P:ATP biosynthetic process"/>
    <property type="evidence" value="ECO:0007669"/>
    <property type="project" value="UniProtKB-KW"/>
</dbReference>
<dbReference type="GO" id="GO:0045259">
    <property type="term" value="C:proton-transporting ATP synthase complex"/>
    <property type="evidence" value="ECO:0007669"/>
    <property type="project" value="UniProtKB-KW"/>
</dbReference>
<proteinExistence type="inferred from homology"/>
<keyword evidence="7 11" id="KW-1133">Transmembrane helix</keyword>
<evidence type="ECO:0000256" key="4">
    <source>
        <dbReference type="ARBA" id="ARBA00022547"/>
    </source>
</evidence>
<accession>N0DP27</accession>
<evidence type="ECO:0000313" key="12">
    <source>
        <dbReference type="EMBL" id="BAN15658.1"/>
    </source>
</evidence>
<keyword evidence="6" id="KW-0375">Hydrogen ion transport</keyword>
<organism evidence="12">
    <name type="scientific">Hydatigera parva</name>
    <dbReference type="NCBI Taxonomy" id="1434711"/>
    <lineage>
        <taxon>Eukaryota</taxon>
        <taxon>Metazoa</taxon>
        <taxon>Spiralia</taxon>
        <taxon>Lophotrochozoa</taxon>
        <taxon>Platyhelminthes</taxon>
        <taxon>Cestoda</taxon>
        <taxon>Eucestoda</taxon>
        <taxon>Cyclophyllidea</taxon>
        <taxon>Taeniidae</taxon>
        <taxon>Hydatigera</taxon>
    </lineage>
</organism>
<evidence type="ECO:0000256" key="11">
    <source>
        <dbReference type="SAM" id="Phobius"/>
    </source>
</evidence>
<dbReference type="RefSeq" id="YP_007890986.1">
    <property type="nucleotide sequence ID" value="NC_021141.1"/>
</dbReference>
<feature type="transmembrane region" description="Helical" evidence="11">
    <location>
        <begin position="139"/>
        <end position="167"/>
    </location>
</feature>
<keyword evidence="9 11" id="KW-0472">Membrane</keyword>
<reference evidence="12" key="1">
    <citation type="journal article" date="2013" name="Int. J. Parasitol.">
        <title>Molecular phylogeny of the genus Taenia (Cestoda: Taeniidae): Proposals for the resurrection of Hydatigera Lamarck, 1816 and the creation of a new genus Versteria.</title>
        <authorList>
            <person name="Nakao M."/>
            <person name="Lavikainen A."/>
            <person name="Iwaki T."/>
            <person name="Haukisalmi V."/>
            <person name="Konyaev S."/>
            <person name="Oku Y."/>
            <person name="Okamoto M."/>
            <person name="Ito A."/>
        </authorList>
    </citation>
    <scope>NUCLEOTIDE SEQUENCE</scope>
    <source>
        <strain evidence="12">TpaSp</strain>
    </source>
</reference>
<dbReference type="GO" id="GO:1902600">
    <property type="term" value="P:proton transmembrane transport"/>
    <property type="evidence" value="ECO:0007669"/>
    <property type="project" value="UniProtKB-KW"/>
</dbReference>
<keyword evidence="4" id="KW-0138">CF(0)</keyword>
<evidence type="ECO:0000256" key="5">
    <source>
        <dbReference type="ARBA" id="ARBA00022692"/>
    </source>
</evidence>
<evidence type="ECO:0000256" key="3">
    <source>
        <dbReference type="ARBA" id="ARBA00022448"/>
    </source>
</evidence>
<dbReference type="InterPro" id="IPR035908">
    <property type="entry name" value="F0_ATP_A_sf"/>
</dbReference>
<feature type="transmembrane region" description="Helical" evidence="11">
    <location>
        <begin position="50"/>
        <end position="73"/>
    </location>
</feature>
<comment type="similarity">
    <text evidence="2">Belongs to the ATPase A chain family.</text>
</comment>
<evidence type="ECO:0000256" key="8">
    <source>
        <dbReference type="ARBA" id="ARBA00023065"/>
    </source>
</evidence>
<keyword evidence="12" id="KW-0496">Mitochondrion</keyword>
<keyword evidence="3" id="KW-0813">Transport</keyword>
<feature type="transmembrane region" description="Helical" evidence="11">
    <location>
        <begin position="79"/>
        <end position="99"/>
    </location>
</feature>
<geneLocation type="mitochondrion" evidence="12"/>
<gene>
    <name evidence="12" type="primary">atp6</name>
</gene>
<keyword evidence="10" id="KW-0066">ATP synthesis</keyword>
<evidence type="ECO:0000256" key="7">
    <source>
        <dbReference type="ARBA" id="ARBA00022989"/>
    </source>
</evidence>
<keyword evidence="5 11" id="KW-0812">Transmembrane</keyword>
<name>N0DP27_9CEST</name>
<dbReference type="EMBL" id="AB731760">
    <property type="protein sequence ID" value="BAN15658.1"/>
    <property type="molecule type" value="Genomic_DNA"/>
</dbReference>
<dbReference type="SUPFAM" id="SSF81336">
    <property type="entry name" value="F1F0 ATP synthase subunit A"/>
    <property type="match status" value="1"/>
</dbReference>
<evidence type="ECO:0000256" key="9">
    <source>
        <dbReference type="ARBA" id="ARBA00023136"/>
    </source>
</evidence>
<protein>
    <submittedName>
        <fullName evidence="12">ATP synthase subunit 6</fullName>
    </submittedName>
</protein>
<dbReference type="AlphaFoldDB" id="N0DP27"/>
<evidence type="ECO:0000256" key="6">
    <source>
        <dbReference type="ARBA" id="ARBA00022781"/>
    </source>
</evidence>
<dbReference type="GeneID" id="15333555"/>
<dbReference type="CTD" id="4508"/>
<evidence type="ECO:0000256" key="2">
    <source>
        <dbReference type="ARBA" id="ARBA00006810"/>
    </source>
</evidence>
<evidence type="ECO:0000256" key="10">
    <source>
        <dbReference type="ARBA" id="ARBA00023310"/>
    </source>
</evidence>
<sequence>MFSVINDCGSFLNKIYSFVMEKRVYYYFNIIMIVLLLFLTYRFPYCYSPYIFVMFLVCVVFSCFISLFLGRVVSDVNSFFASFVPVGTPLFICPLVCIAELVSYCIRPVVLIIRPFVNISLGCFGAVALGSLIEVNVWWWILLFVLFFYEVFVAVVHWFIVLSILLFSENH</sequence>
<comment type="subcellular location">
    <subcellularLocation>
        <location evidence="1">Membrane</location>
        <topology evidence="1">Multi-pass membrane protein</topology>
    </subcellularLocation>
</comment>
<evidence type="ECO:0000256" key="1">
    <source>
        <dbReference type="ARBA" id="ARBA00004141"/>
    </source>
</evidence>
<feature type="transmembrane region" description="Helical" evidence="11">
    <location>
        <begin position="24"/>
        <end position="43"/>
    </location>
</feature>
<feature type="transmembrane region" description="Helical" evidence="11">
    <location>
        <begin position="111"/>
        <end position="133"/>
    </location>
</feature>
<keyword evidence="8" id="KW-0406">Ion transport</keyword>